<reference evidence="1 2" key="1">
    <citation type="submission" date="2017-08" db="EMBL/GenBank/DDBJ databases">
        <title>Pusillimonas indicus sp. nov., a member of the family Alcaligenaceae isolated from surface seawater.</title>
        <authorList>
            <person name="Li J."/>
        </authorList>
    </citation>
    <scope>NUCLEOTIDE SEQUENCE [LARGE SCALE GENOMIC DNA]</scope>
    <source>
        <strain evidence="1 2">L52-1-41</strain>
    </source>
</reference>
<organism evidence="1 2">
    <name type="scientific">Neopusillimonas maritima</name>
    <dbReference type="NCBI Taxonomy" id="2026239"/>
    <lineage>
        <taxon>Bacteria</taxon>
        <taxon>Pseudomonadati</taxon>
        <taxon>Pseudomonadota</taxon>
        <taxon>Betaproteobacteria</taxon>
        <taxon>Burkholderiales</taxon>
        <taxon>Alcaligenaceae</taxon>
        <taxon>Neopusillimonas</taxon>
    </lineage>
</organism>
<dbReference type="OrthoDB" id="9777193at2"/>
<dbReference type="PANTHER" id="PTHR43293:SF3">
    <property type="entry name" value="CHOLESTEROL RING-CLEAVING HYDROLASE IPDB SUBUNIT"/>
    <property type="match status" value="1"/>
</dbReference>
<dbReference type="Gene3D" id="3.30.30.40">
    <property type="match status" value="1"/>
</dbReference>
<dbReference type="Gene3D" id="3.40.1080.10">
    <property type="entry name" value="Glutaconate Coenzyme A-transferase"/>
    <property type="match status" value="1"/>
</dbReference>
<proteinExistence type="predicted"/>
<dbReference type="InterPro" id="IPR004165">
    <property type="entry name" value="CoA_trans_fam_I"/>
</dbReference>
<dbReference type="Proteomes" id="UP000266206">
    <property type="component" value="Unassembled WGS sequence"/>
</dbReference>
<dbReference type="RefSeq" id="WP_114419207.1">
    <property type="nucleotide sequence ID" value="NZ_NQYH01000003.1"/>
</dbReference>
<dbReference type="SMART" id="SM00882">
    <property type="entry name" value="CoA_trans"/>
    <property type="match status" value="1"/>
</dbReference>
<evidence type="ECO:0000313" key="2">
    <source>
        <dbReference type="Proteomes" id="UP000266206"/>
    </source>
</evidence>
<dbReference type="SUPFAM" id="SSF100950">
    <property type="entry name" value="NagB/RpiA/CoA transferase-like"/>
    <property type="match status" value="1"/>
</dbReference>
<accession>A0A3A1YZW6</accession>
<comment type="caution">
    <text evidence="1">The sequence shown here is derived from an EMBL/GenBank/DDBJ whole genome shotgun (WGS) entry which is preliminary data.</text>
</comment>
<name>A0A3A1YZW6_9BURK</name>
<gene>
    <name evidence="1" type="ORF">CJP73_06265</name>
</gene>
<evidence type="ECO:0000313" key="1">
    <source>
        <dbReference type="EMBL" id="RIY41627.1"/>
    </source>
</evidence>
<dbReference type="InterPro" id="IPR037171">
    <property type="entry name" value="NagB/RpiA_transferase-like"/>
</dbReference>
<protein>
    <submittedName>
        <fullName evidence="1">CoA synthetase</fullName>
    </submittedName>
</protein>
<dbReference type="PANTHER" id="PTHR43293">
    <property type="entry name" value="ACETATE COA-TRANSFERASE YDIF"/>
    <property type="match status" value="1"/>
</dbReference>
<dbReference type="Pfam" id="PF01144">
    <property type="entry name" value="CoA_trans"/>
    <property type="match status" value="1"/>
</dbReference>
<dbReference type="EMBL" id="NQYH01000003">
    <property type="protein sequence ID" value="RIY41627.1"/>
    <property type="molecule type" value="Genomic_DNA"/>
</dbReference>
<dbReference type="GO" id="GO:0008410">
    <property type="term" value="F:CoA-transferase activity"/>
    <property type="evidence" value="ECO:0007669"/>
    <property type="project" value="InterPro"/>
</dbReference>
<dbReference type="AlphaFoldDB" id="A0A3A1YZW6"/>
<sequence>METSPYLQLRERLQKRDRSLREKVMSLEEASALVADGSRVGVGGSTLSRTPMAMIWQLIRDQKKDLSVSRCIVSSEGDWLFGSGICKEIETSWFSQGIVWGISKVMRHYAETKKASFQEWSHLGMGMRFRAGAMGVPFLPMRAMLGSDVLALRPEPKQINCPFTDEPILLVPALNPDVALIHVQRADAYGNAQIDGLPFMDVDLAMAADSVILTTERIVSNDQIRRAPDQTKIGFFNVDAVVEVPFGSAPHECTNVYEPFLSHMDYYTDLVNKDPVEGMNAYIEKYIREPKSWNEYLKLLGLEELLDAAKRGRSLLND</sequence>